<reference evidence="4" key="2">
    <citation type="submission" date="2020-12" db="UniProtKB">
        <authorList>
            <consortium name="WormBaseParasite"/>
        </authorList>
    </citation>
    <scope>IDENTIFICATION</scope>
</reference>
<keyword evidence="2" id="KW-0418">Kinase</keyword>
<evidence type="ECO:0000313" key="3">
    <source>
        <dbReference type="Proteomes" id="UP000035682"/>
    </source>
</evidence>
<reference evidence="2 3" key="1">
    <citation type="submission" date="2014-09" db="EMBL/GenBank/DDBJ databases">
        <authorList>
            <person name="Martin A.A."/>
        </authorList>
    </citation>
    <scope>NUCLEOTIDE SEQUENCE</scope>
    <source>
        <strain evidence="3">ED321</strain>
        <strain evidence="2">ED321 Heterogonic</strain>
    </source>
</reference>
<evidence type="ECO:0000256" key="1">
    <source>
        <dbReference type="SAM" id="MobiDB-lite"/>
    </source>
</evidence>
<evidence type="ECO:0000313" key="2">
    <source>
        <dbReference type="EMBL" id="CEF66109.1"/>
    </source>
</evidence>
<protein>
    <submittedName>
        <fullName evidence="2 4">Protein kinase-like domain-containing protein</fullName>
    </submittedName>
</protein>
<dbReference type="WormBase" id="SRAE_2000077900">
    <property type="protein sequence ID" value="SRP00716"/>
    <property type="gene ID" value="WBGene00260979"/>
</dbReference>
<dbReference type="CTD" id="36378473"/>
<gene>
    <name evidence="2 4 5" type="ORF">SRAE_2000077900</name>
</gene>
<dbReference type="AlphaFoldDB" id="A0A090MXV8"/>
<name>A0A090MXV8_STRRB</name>
<dbReference type="WBParaSite" id="SRAE_2000077900.1">
    <property type="protein sequence ID" value="SRAE_2000077900.1"/>
    <property type="gene ID" value="WBGene00260979"/>
</dbReference>
<dbReference type="Gene3D" id="1.10.510.10">
    <property type="entry name" value="Transferase(Phosphotransferase) domain 1"/>
    <property type="match status" value="1"/>
</dbReference>
<dbReference type="SUPFAM" id="SSF56112">
    <property type="entry name" value="Protein kinase-like (PK-like)"/>
    <property type="match status" value="1"/>
</dbReference>
<sequence length="471" mass="54723">MVGQTIGEIIPDIYINKPFEVMEENKSTKYNIQYAIRLGIFNYAYNGIEDKTKKEVLIKYISTNSLLLTNSLINILKSKNNSSNYLLNFISTGICKNYKSPFLIMAGGWNNLSELINWHGPRVYNPDTFLIPAIDAINFLDNCDIVHGYLKTSSFWYKQQDKCKNDSNCRLLCIEKIILGDYEKSFLDDKYFENINTISNTSNNSSEIINISKQRSEGSACNLKYCAAINHTSRNRSQINDYESLFYILIELYEHRLPWEHLHSDEKMIKQKKEALRSPECSFYYNTPEDLAEIVCIIDKYVYLKDHTEKLYNVIKEKYEYYIKKYLLNDSNSKMLNDTEYVRIAGIFRANNNIPTIYNKTYVPPGTCLITNKIKSKDEDKIISPRNNEKQTFDNNGKGLTKNYGKKLLGKLNKNSVSNQSNEPTNKITKTSSEKHLHNMKTSVNITKTVVEDSKRNKHMKKLFSKIFKPK</sequence>
<dbReference type="InterPro" id="IPR011009">
    <property type="entry name" value="Kinase-like_dom_sf"/>
</dbReference>
<keyword evidence="3" id="KW-1185">Reference proteome</keyword>
<keyword evidence="2" id="KW-0808">Transferase</keyword>
<organism evidence="2">
    <name type="scientific">Strongyloides ratti</name>
    <name type="common">Parasitic roundworm</name>
    <dbReference type="NCBI Taxonomy" id="34506"/>
    <lineage>
        <taxon>Eukaryota</taxon>
        <taxon>Metazoa</taxon>
        <taxon>Ecdysozoa</taxon>
        <taxon>Nematoda</taxon>
        <taxon>Chromadorea</taxon>
        <taxon>Rhabditida</taxon>
        <taxon>Tylenchina</taxon>
        <taxon>Panagrolaimomorpha</taxon>
        <taxon>Strongyloidoidea</taxon>
        <taxon>Strongyloididae</taxon>
        <taxon>Strongyloides</taxon>
    </lineage>
</organism>
<dbReference type="Proteomes" id="UP000035682">
    <property type="component" value="Unplaced"/>
</dbReference>
<feature type="compositionally biased region" description="Polar residues" evidence="1">
    <location>
        <begin position="416"/>
        <end position="431"/>
    </location>
</feature>
<dbReference type="GeneID" id="36378473"/>
<dbReference type="RefSeq" id="XP_024505309.1">
    <property type="nucleotide sequence ID" value="XM_024651653.1"/>
</dbReference>
<evidence type="ECO:0000313" key="5">
    <source>
        <dbReference type="WormBase" id="SRAE_2000077900"/>
    </source>
</evidence>
<accession>A0A090MXV8</accession>
<feature type="region of interest" description="Disordered" evidence="1">
    <location>
        <begin position="412"/>
        <end position="441"/>
    </location>
</feature>
<dbReference type="GO" id="GO:0016301">
    <property type="term" value="F:kinase activity"/>
    <property type="evidence" value="ECO:0007669"/>
    <property type="project" value="UniProtKB-KW"/>
</dbReference>
<evidence type="ECO:0000313" key="4">
    <source>
        <dbReference type="WBParaSite" id="SRAE_2000077900.1"/>
    </source>
</evidence>
<proteinExistence type="predicted"/>
<dbReference type="EMBL" id="LN609529">
    <property type="protein sequence ID" value="CEF66109.1"/>
    <property type="molecule type" value="Genomic_DNA"/>
</dbReference>
<dbReference type="STRING" id="34506.A0A090MXV8"/>